<name>A0A3N1Y0H1_9FIRM</name>
<comment type="caution">
    <text evidence="3">The sequence shown here is derived from an EMBL/GenBank/DDBJ whole genome shotgun (WGS) entry which is preliminary data.</text>
</comment>
<evidence type="ECO:0000313" key="3">
    <source>
        <dbReference type="EMBL" id="ROR30737.1"/>
    </source>
</evidence>
<keyword evidence="2" id="KW-0472">Membrane</keyword>
<keyword evidence="2" id="KW-0812">Transmembrane</keyword>
<dbReference type="OrthoDB" id="2051525at2"/>
<evidence type="ECO:0000256" key="1">
    <source>
        <dbReference type="SAM" id="MobiDB-lite"/>
    </source>
</evidence>
<feature type="compositionally biased region" description="Basic and acidic residues" evidence="1">
    <location>
        <begin position="26"/>
        <end position="54"/>
    </location>
</feature>
<organism evidence="3 4">
    <name type="scientific">Mobilisporobacter senegalensis</name>
    <dbReference type="NCBI Taxonomy" id="1329262"/>
    <lineage>
        <taxon>Bacteria</taxon>
        <taxon>Bacillati</taxon>
        <taxon>Bacillota</taxon>
        <taxon>Clostridia</taxon>
        <taxon>Lachnospirales</taxon>
        <taxon>Lachnospiraceae</taxon>
        <taxon>Mobilisporobacter</taxon>
    </lineage>
</organism>
<dbReference type="RefSeq" id="WP_123608419.1">
    <property type="nucleotide sequence ID" value="NZ_RJVG01000002.1"/>
</dbReference>
<keyword evidence="2" id="KW-1133">Transmembrane helix</keyword>
<sequence>MESSRKSNKTEYVYGSTVRKINTAPSREEMRPIKREPLTKEEFRELKRREEASGKKRGRAKRAGYIQEIDLGSLLVLSAAIIVTLYVCVSYLQVQSEITSMSKETARLESELVSLQNDNNTTLQRINTTVDLTYIYKVATKELGMVHAGRDHIITYEKAASDYARKYAEIPEVEKNSLLNKILEK</sequence>
<feature type="region of interest" description="Disordered" evidence="1">
    <location>
        <begin position="23"/>
        <end position="59"/>
    </location>
</feature>
<keyword evidence="4" id="KW-1185">Reference proteome</keyword>
<feature type="transmembrane region" description="Helical" evidence="2">
    <location>
        <begin position="71"/>
        <end position="92"/>
    </location>
</feature>
<evidence type="ECO:0000256" key="2">
    <source>
        <dbReference type="SAM" id="Phobius"/>
    </source>
</evidence>
<dbReference type="Proteomes" id="UP000273083">
    <property type="component" value="Unassembled WGS sequence"/>
</dbReference>
<dbReference type="EMBL" id="RJVG01000002">
    <property type="protein sequence ID" value="ROR30737.1"/>
    <property type="molecule type" value="Genomic_DNA"/>
</dbReference>
<evidence type="ECO:0000313" key="4">
    <source>
        <dbReference type="Proteomes" id="UP000273083"/>
    </source>
</evidence>
<dbReference type="AlphaFoldDB" id="A0A3N1Y0H1"/>
<gene>
    <name evidence="3" type="ORF">EDD66_102392</name>
</gene>
<reference evidence="3 4" key="1">
    <citation type="submission" date="2018-11" db="EMBL/GenBank/DDBJ databases">
        <title>Genomic Encyclopedia of Type Strains, Phase IV (KMG-IV): sequencing the most valuable type-strain genomes for metagenomic binning, comparative biology and taxonomic classification.</title>
        <authorList>
            <person name="Goeker M."/>
        </authorList>
    </citation>
    <scope>NUCLEOTIDE SEQUENCE [LARGE SCALE GENOMIC DNA]</scope>
    <source>
        <strain evidence="3 4">DSM 26537</strain>
    </source>
</reference>
<protein>
    <submittedName>
        <fullName evidence="3">Septum formation initiator</fullName>
    </submittedName>
</protein>
<proteinExistence type="predicted"/>
<accession>A0A3N1Y0H1</accession>